<gene>
    <name evidence="1" type="ORF">RRG08_058230</name>
</gene>
<dbReference type="Proteomes" id="UP001283361">
    <property type="component" value="Unassembled WGS sequence"/>
</dbReference>
<sequence length="161" mass="18328">MRPIPRLSRPRTTTLANLSQSVADVWREVEHPGSHLGMAPNSKIMAKCGYYLRVVTYGHYYKVIISRFQIPHWRAACCPVIAKVPLLHLSSLGQQKFYSYHNLHSFNSPSQGTEGFTHSITSTYTSVFPRVPKLPSARPTGHKFCLDWRRMGELKCGVKKE</sequence>
<dbReference type="EMBL" id="JAWDGP010005381">
    <property type="protein sequence ID" value="KAK3757373.1"/>
    <property type="molecule type" value="Genomic_DNA"/>
</dbReference>
<keyword evidence="2" id="KW-1185">Reference proteome</keyword>
<dbReference type="AlphaFoldDB" id="A0AAE0YUA2"/>
<organism evidence="1 2">
    <name type="scientific">Elysia crispata</name>
    <name type="common">lettuce slug</name>
    <dbReference type="NCBI Taxonomy" id="231223"/>
    <lineage>
        <taxon>Eukaryota</taxon>
        <taxon>Metazoa</taxon>
        <taxon>Spiralia</taxon>
        <taxon>Lophotrochozoa</taxon>
        <taxon>Mollusca</taxon>
        <taxon>Gastropoda</taxon>
        <taxon>Heterobranchia</taxon>
        <taxon>Euthyneura</taxon>
        <taxon>Panpulmonata</taxon>
        <taxon>Sacoglossa</taxon>
        <taxon>Placobranchoidea</taxon>
        <taxon>Plakobranchidae</taxon>
        <taxon>Elysia</taxon>
    </lineage>
</organism>
<accession>A0AAE0YUA2</accession>
<proteinExistence type="predicted"/>
<reference evidence="1" key="1">
    <citation type="journal article" date="2023" name="G3 (Bethesda)">
        <title>A reference genome for the long-term kleptoplast-retaining sea slug Elysia crispata morphotype clarki.</title>
        <authorList>
            <person name="Eastman K.E."/>
            <person name="Pendleton A.L."/>
            <person name="Shaikh M.A."/>
            <person name="Suttiyut T."/>
            <person name="Ogas R."/>
            <person name="Tomko P."/>
            <person name="Gavelis G."/>
            <person name="Widhalm J.R."/>
            <person name="Wisecaver J.H."/>
        </authorList>
    </citation>
    <scope>NUCLEOTIDE SEQUENCE</scope>
    <source>
        <strain evidence="1">ECLA1</strain>
    </source>
</reference>
<name>A0AAE0YUA2_9GAST</name>
<evidence type="ECO:0000313" key="1">
    <source>
        <dbReference type="EMBL" id="KAK3757373.1"/>
    </source>
</evidence>
<protein>
    <submittedName>
        <fullName evidence="1">Uncharacterized protein</fullName>
    </submittedName>
</protein>
<evidence type="ECO:0000313" key="2">
    <source>
        <dbReference type="Proteomes" id="UP001283361"/>
    </source>
</evidence>
<comment type="caution">
    <text evidence="1">The sequence shown here is derived from an EMBL/GenBank/DDBJ whole genome shotgun (WGS) entry which is preliminary data.</text>
</comment>